<gene>
    <name evidence="2" type="ORF">RZS32_001325</name>
</gene>
<evidence type="ECO:0000313" key="3">
    <source>
        <dbReference type="Proteomes" id="UP001281305"/>
    </source>
</evidence>
<name>A0ABZ2THH4_9RHOB</name>
<evidence type="ECO:0008006" key="4">
    <source>
        <dbReference type="Google" id="ProtNLM"/>
    </source>
</evidence>
<dbReference type="EMBL" id="CP146606">
    <property type="protein sequence ID" value="WYK18555.1"/>
    <property type="molecule type" value="Genomic_DNA"/>
</dbReference>
<dbReference type="RefSeq" id="WP_317055238.1">
    <property type="nucleotide sequence ID" value="NZ_CP146606.1"/>
</dbReference>
<sequence>MFGTNAMGFLTWDDVNMRNLALTLLLLLGAQSASADCLQDEDVEIFSELKQHFLDGDFDLFFEKADPAEVLTAETLLETKVLLVQYIGVPATCIDMYRKQYSENYVTLITVFLGENRETVYFFFSAIKVNDVFEVVGVQLSNEYEEIYKFLR</sequence>
<feature type="signal peptide" evidence="1">
    <location>
        <begin position="1"/>
        <end position="35"/>
    </location>
</feature>
<keyword evidence="3" id="KW-1185">Reference proteome</keyword>
<dbReference type="Proteomes" id="UP001281305">
    <property type="component" value="Chromosome"/>
</dbReference>
<accession>A0ABZ2THH4</accession>
<feature type="chain" id="PRO_5046017457" description="DUF4252 domain-containing protein" evidence="1">
    <location>
        <begin position="36"/>
        <end position="152"/>
    </location>
</feature>
<organism evidence="2 3">
    <name type="scientific">Roseovarius rhodophyticola</name>
    <dbReference type="NCBI Taxonomy" id="3080827"/>
    <lineage>
        <taxon>Bacteria</taxon>
        <taxon>Pseudomonadati</taxon>
        <taxon>Pseudomonadota</taxon>
        <taxon>Alphaproteobacteria</taxon>
        <taxon>Rhodobacterales</taxon>
        <taxon>Roseobacteraceae</taxon>
        <taxon>Roseovarius</taxon>
    </lineage>
</organism>
<evidence type="ECO:0000313" key="2">
    <source>
        <dbReference type="EMBL" id="WYK18555.1"/>
    </source>
</evidence>
<reference evidence="2 3" key="1">
    <citation type="submission" date="2024-02" db="EMBL/GenBank/DDBJ databases">
        <title>Roseovarius strain W115 nov., isolated from a marine algae.</title>
        <authorList>
            <person name="Lee M.W."/>
            <person name="Lee J.K."/>
            <person name="Kim J.M."/>
            <person name="Choi D.G."/>
            <person name="Baek J.H."/>
            <person name="Bayburt H."/>
            <person name="Jung J.J."/>
            <person name="Han D.M."/>
            <person name="Jeon C.O."/>
        </authorList>
    </citation>
    <scope>NUCLEOTIDE SEQUENCE [LARGE SCALE GENOMIC DNA]</scope>
    <source>
        <strain evidence="2 3">W115</strain>
    </source>
</reference>
<evidence type="ECO:0000256" key="1">
    <source>
        <dbReference type="SAM" id="SignalP"/>
    </source>
</evidence>
<protein>
    <recommendedName>
        <fullName evidence="4">DUF4252 domain-containing protein</fullName>
    </recommendedName>
</protein>
<keyword evidence="1" id="KW-0732">Signal</keyword>
<proteinExistence type="predicted"/>